<reference evidence="2 3" key="1">
    <citation type="submission" date="2019-12" db="EMBL/GenBank/DDBJ databases">
        <title>The draft genomic sequence of strain Chitinophaga oryziterrae JCM 16595.</title>
        <authorList>
            <person name="Zhang X."/>
        </authorList>
    </citation>
    <scope>NUCLEOTIDE SEQUENCE [LARGE SCALE GENOMIC DNA]</scope>
    <source>
        <strain evidence="2 3">JCM 16595</strain>
    </source>
</reference>
<dbReference type="OrthoDB" id="664260at2"/>
<proteinExistence type="predicted"/>
<name>A0A6N8J5B2_9BACT</name>
<accession>A0A6N8J5B2</accession>
<sequence length="264" mass="29086">MKKMFVSIVCTMCSVLSCAQNLWLSAEKQQYPGTYSRHFQQVFTAVQNQAALAYITVPSAGINTERRFMLKALSLYSAVVTLPAPPGTFAFNIQQAGYSAYQQQQLGIAYGRQLGNKLSIGMQIDYLSSAIRQYGSATTITFELGCLLHITPQLHAGLHLFNPVNRKLGDEPLSVIYTAGIGYEVSEDFLISTVVVQENDVSPVTKVMCEYRIIPQLSLQLGTSPTNAAASFTLGRMRIFFSASHHPQLGFTPNTSIVWQLKKA</sequence>
<evidence type="ECO:0000313" key="2">
    <source>
        <dbReference type="EMBL" id="MVT39362.1"/>
    </source>
</evidence>
<evidence type="ECO:0000256" key="1">
    <source>
        <dbReference type="SAM" id="SignalP"/>
    </source>
</evidence>
<keyword evidence="1" id="KW-0732">Signal</keyword>
<dbReference type="EMBL" id="WRXO01000001">
    <property type="protein sequence ID" value="MVT39362.1"/>
    <property type="molecule type" value="Genomic_DNA"/>
</dbReference>
<dbReference type="AlphaFoldDB" id="A0A6N8J5B2"/>
<dbReference type="RefSeq" id="WP_157298042.1">
    <property type="nucleotide sequence ID" value="NZ_BAAAZB010000005.1"/>
</dbReference>
<organism evidence="2 3">
    <name type="scientific">Chitinophaga oryziterrae</name>
    <dbReference type="NCBI Taxonomy" id="1031224"/>
    <lineage>
        <taxon>Bacteria</taxon>
        <taxon>Pseudomonadati</taxon>
        <taxon>Bacteroidota</taxon>
        <taxon>Chitinophagia</taxon>
        <taxon>Chitinophagales</taxon>
        <taxon>Chitinophagaceae</taxon>
        <taxon>Chitinophaga</taxon>
    </lineage>
</organism>
<dbReference type="PROSITE" id="PS51257">
    <property type="entry name" value="PROKAR_LIPOPROTEIN"/>
    <property type="match status" value="1"/>
</dbReference>
<feature type="signal peptide" evidence="1">
    <location>
        <begin position="1"/>
        <end position="19"/>
    </location>
</feature>
<feature type="chain" id="PRO_5026887303" description="Type IX secretion system membrane protein PorP/SprF" evidence="1">
    <location>
        <begin position="20"/>
        <end position="264"/>
    </location>
</feature>
<comment type="caution">
    <text evidence="2">The sequence shown here is derived from an EMBL/GenBank/DDBJ whole genome shotgun (WGS) entry which is preliminary data.</text>
</comment>
<gene>
    <name evidence="2" type="ORF">GO495_02085</name>
</gene>
<evidence type="ECO:0000313" key="3">
    <source>
        <dbReference type="Proteomes" id="UP000468388"/>
    </source>
</evidence>
<dbReference type="Proteomes" id="UP000468388">
    <property type="component" value="Unassembled WGS sequence"/>
</dbReference>
<protein>
    <recommendedName>
        <fullName evidence="4">Type IX secretion system membrane protein PorP/SprF</fullName>
    </recommendedName>
</protein>
<keyword evidence="3" id="KW-1185">Reference proteome</keyword>
<evidence type="ECO:0008006" key="4">
    <source>
        <dbReference type="Google" id="ProtNLM"/>
    </source>
</evidence>